<accession>A0A9N9H1N2</accession>
<protein>
    <submittedName>
        <fullName evidence="1">13989_t:CDS:1</fullName>
    </submittedName>
</protein>
<reference evidence="1" key="1">
    <citation type="submission" date="2021-06" db="EMBL/GenBank/DDBJ databases">
        <authorList>
            <person name="Kallberg Y."/>
            <person name="Tangrot J."/>
            <person name="Rosling A."/>
        </authorList>
    </citation>
    <scope>NUCLEOTIDE SEQUENCE</scope>
    <source>
        <strain evidence="1">87-6 pot B 2015</strain>
    </source>
</reference>
<proteinExistence type="predicted"/>
<comment type="caution">
    <text evidence="1">The sequence shown here is derived from an EMBL/GenBank/DDBJ whole genome shotgun (WGS) entry which is preliminary data.</text>
</comment>
<name>A0A9N9H1N2_FUNMO</name>
<dbReference type="EMBL" id="CAJVPP010003948">
    <property type="protein sequence ID" value="CAG8640708.1"/>
    <property type="molecule type" value="Genomic_DNA"/>
</dbReference>
<dbReference type="Proteomes" id="UP000789375">
    <property type="component" value="Unassembled WGS sequence"/>
</dbReference>
<sequence>MLDTNDQMLTDLQPSMKWNDWIKDLKKVIDDSSYHLDEIFKSDNKKAQEEKDKKIRPFRNENSNHIIHVYNKK</sequence>
<keyword evidence="2" id="KW-1185">Reference proteome</keyword>
<dbReference type="AlphaFoldDB" id="A0A9N9H1N2"/>
<gene>
    <name evidence="1" type="ORF">FMOSSE_LOCUS10971</name>
</gene>
<organism evidence="1 2">
    <name type="scientific">Funneliformis mosseae</name>
    <name type="common">Endomycorrhizal fungus</name>
    <name type="synonym">Glomus mosseae</name>
    <dbReference type="NCBI Taxonomy" id="27381"/>
    <lineage>
        <taxon>Eukaryota</taxon>
        <taxon>Fungi</taxon>
        <taxon>Fungi incertae sedis</taxon>
        <taxon>Mucoromycota</taxon>
        <taxon>Glomeromycotina</taxon>
        <taxon>Glomeromycetes</taxon>
        <taxon>Glomerales</taxon>
        <taxon>Glomeraceae</taxon>
        <taxon>Funneliformis</taxon>
    </lineage>
</organism>
<evidence type="ECO:0000313" key="2">
    <source>
        <dbReference type="Proteomes" id="UP000789375"/>
    </source>
</evidence>
<evidence type="ECO:0000313" key="1">
    <source>
        <dbReference type="EMBL" id="CAG8640708.1"/>
    </source>
</evidence>